<proteinExistence type="inferred from homology"/>
<dbReference type="Pfam" id="PF16198">
    <property type="entry name" value="TruB_C_2"/>
    <property type="match status" value="1"/>
</dbReference>
<dbReference type="PANTHER" id="PTHR13767:SF2">
    <property type="entry name" value="PSEUDOURIDYLATE SYNTHASE TRUB1"/>
    <property type="match status" value="1"/>
</dbReference>
<protein>
    <recommendedName>
        <fullName evidence="2">tRNA pseudouridine(55) synthase</fullName>
        <ecNumber evidence="2">5.4.99.25</ecNumber>
    </recommendedName>
</protein>
<dbReference type="InterPro" id="IPR032819">
    <property type="entry name" value="TruB_C"/>
</dbReference>
<keyword evidence="4" id="KW-0413">Isomerase</keyword>
<evidence type="ECO:0000256" key="4">
    <source>
        <dbReference type="ARBA" id="ARBA00023235"/>
    </source>
</evidence>
<comment type="caution">
    <text evidence="8">The sequence shown here is derived from an EMBL/GenBank/DDBJ whole genome shotgun (WGS) entry which is preliminary data.</text>
</comment>
<dbReference type="Proteomes" id="UP000075714">
    <property type="component" value="Unassembled WGS sequence"/>
</dbReference>
<dbReference type="GO" id="GO:0160148">
    <property type="term" value="F:tRNA pseudouridine(55) synthase activity"/>
    <property type="evidence" value="ECO:0007669"/>
    <property type="project" value="UniProtKB-EC"/>
</dbReference>
<dbReference type="OrthoDB" id="9995526at2759"/>
<organism evidence="8 9">
    <name type="scientific">Gonium pectorale</name>
    <name type="common">Green alga</name>
    <dbReference type="NCBI Taxonomy" id="33097"/>
    <lineage>
        <taxon>Eukaryota</taxon>
        <taxon>Viridiplantae</taxon>
        <taxon>Chlorophyta</taxon>
        <taxon>core chlorophytes</taxon>
        <taxon>Chlorophyceae</taxon>
        <taxon>CS clade</taxon>
        <taxon>Chlamydomonadales</taxon>
        <taxon>Volvocaceae</taxon>
        <taxon>Gonium</taxon>
    </lineage>
</organism>
<dbReference type="GO" id="GO:0003723">
    <property type="term" value="F:RNA binding"/>
    <property type="evidence" value="ECO:0007669"/>
    <property type="project" value="InterPro"/>
</dbReference>
<comment type="similarity">
    <text evidence="1">Belongs to the pseudouridine synthase TruB family.</text>
</comment>
<dbReference type="EMBL" id="LSYV01000096">
    <property type="protein sequence ID" value="KXZ43289.1"/>
    <property type="molecule type" value="Genomic_DNA"/>
</dbReference>
<dbReference type="GO" id="GO:0005634">
    <property type="term" value="C:nucleus"/>
    <property type="evidence" value="ECO:0007669"/>
    <property type="project" value="TreeGrafter"/>
</dbReference>
<feature type="domain" description="Pseudouridine synthase II N-terminal" evidence="6">
    <location>
        <begin position="135"/>
        <end position="189"/>
    </location>
</feature>
<feature type="domain" description="tRNA pseudouridylate synthase B C-terminal" evidence="7">
    <location>
        <begin position="190"/>
        <end position="234"/>
    </location>
</feature>
<dbReference type="InterPro" id="IPR020103">
    <property type="entry name" value="PsdUridine_synth_cat_dom_sf"/>
</dbReference>
<sequence length="273" mass="28958">MSLLRTLGGRPRCVPGHARAASSSLRAFLGTTSPRGRRDAAAPRAAALDSVASAEPESRDRTAEASSSTPIPAAPTPASGTSKKANRPPPELIKPGPINDLSILQNGVILVDKPLGWTSFDVCGKIRNMIRFLEVKKVGGQKMYSLAREGQVVELPPRPVSIASLRLWRSEAAPQDVHFYVHCSKGTYIRSLAYDIGRCLGSAAHLVALRREASGAYRAGDAWQMRDLIDELQARREAFRAAAEAAAAEAAEVAAAEAAGAVGTEAARKQGEL</sequence>
<feature type="compositionally biased region" description="Low complexity" evidence="5">
    <location>
        <begin position="18"/>
        <end position="27"/>
    </location>
</feature>
<evidence type="ECO:0000313" key="9">
    <source>
        <dbReference type="Proteomes" id="UP000075714"/>
    </source>
</evidence>
<feature type="compositionally biased region" description="Low complexity" evidence="5">
    <location>
        <begin position="42"/>
        <end position="54"/>
    </location>
</feature>
<feature type="region of interest" description="Disordered" evidence="5">
    <location>
        <begin position="1"/>
        <end position="97"/>
    </location>
</feature>
<dbReference type="SUPFAM" id="SSF55120">
    <property type="entry name" value="Pseudouridine synthase"/>
    <property type="match status" value="1"/>
</dbReference>
<dbReference type="Pfam" id="PF01509">
    <property type="entry name" value="TruB_N"/>
    <property type="match status" value="1"/>
</dbReference>
<keyword evidence="9" id="KW-1185">Reference proteome</keyword>
<evidence type="ECO:0000256" key="1">
    <source>
        <dbReference type="ARBA" id="ARBA00008999"/>
    </source>
</evidence>
<dbReference type="GO" id="GO:0006400">
    <property type="term" value="P:tRNA modification"/>
    <property type="evidence" value="ECO:0007669"/>
    <property type="project" value="TreeGrafter"/>
</dbReference>
<evidence type="ECO:0000313" key="8">
    <source>
        <dbReference type="EMBL" id="KXZ43289.1"/>
    </source>
</evidence>
<evidence type="ECO:0000256" key="2">
    <source>
        <dbReference type="ARBA" id="ARBA00012787"/>
    </source>
</evidence>
<evidence type="ECO:0000256" key="3">
    <source>
        <dbReference type="ARBA" id="ARBA00022694"/>
    </source>
</evidence>
<dbReference type="AlphaFoldDB" id="A0A150G0B1"/>
<evidence type="ECO:0000259" key="7">
    <source>
        <dbReference type="Pfam" id="PF16198"/>
    </source>
</evidence>
<accession>A0A150G0B1</accession>
<dbReference type="InterPro" id="IPR014780">
    <property type="entry name" value="tRNA_psdUridine_synth_TruB"/>
</dbReference>
<keyword evidence="3" id="KW-0819">tRNA processing</keyword>
<dbReference type="PANTHER" id="PTHR13767">
    <property type="entry name" value="TRNA-PSEUDOURIDINE SYNTHASE"/>
    <property type="match status" value="1"/>
</dbReference>
<dbReference type="STRING" id="33097.A0A150G0B1"/>
<dbReference type="InterPro" id="IPR002501">
    <property type="entry name" value="PsdUridine_synth_N"/>
</dbReference>
<dbReference type="EC" id="5.4.99.25" evidence="2"/>
<dbReference type="GO" id="GO:1990481">
    <property type="term" value="P:mRNA pseudouridine synthesis"/>
    <property type="evidence" value="ECO:0007669"/>
    <property type="project" value="TreeGrafter"/>
</dbReference>
<reference evidence="9" key="1">
    <citation type="journal article" date="2016" name="Nat. Commun.">
        <title>The Gonium pectorale genome demonstrates co-option of cell cycle regulation during the evolution of multicellularity.</title>
        <authorList>
            <person name="Hanschen E.R."/>
            <person name="Marriage T.N."/>
            <person name="Ferris P.J."/>
            <person name="Hamaji T."/>
            <person name="Toyoda A."/>
            <person name="Fujiyama A."/>
            <person name="Neme R."/>
            <person name="Noguchi H."/>
            <person name="Minakuchi Y."/>
            <person name="Suzuki M."/>
            <person name="Kawai-Toyooka H."/>
            <person name="Smith D.R."/>
            <person name="Sparks H."/>
            <person name="Anderson J."/>
            <person name="Bakaric R."/>
            <person name="Luria V."/>
            <person name="Karger A."/>
            <person name="Kirschner M.W."/>
            <person name="Durand P.M."/>
            <person name="Michod R.E."/>
            <person name="Nozaki H."/>
            <person name="Olson B.J."/>
        </authorList>
    </citation>
    <scope>NUCLEOTIDE SEQUENCE [LARGE SCALE GENOMIC DNA]</scope>
    <source>
        <strain evidence="9">NIES-2863</strain>
    </source>
</reference>
<dbReference type="Gene3D" id="3.30.2350.10">
    <property type="entry name" value="Pseudouridine synthase"/>
    <property type="match status" value="2"/>
</dbReference>
<name>A0A150G0B1_GONPE</name>
<gene>
    <name evidence="8" type="ORF">GPECTOR_95g678</name>
</gene>
<feature type="compositionally biased region" description="Low complexity" evidence="5">
    <location>
        <begin position="64"/>
        <end position="82"/>
    </location>
</feature>
<evidence type="ECO:0000256" key="5">
    <source>
        <dbReference type="SAM" id="MobiDB-lite"/>
    </source>
</evidence>
<evidence type="ECO:0000259" key="6">
    <source>
        <dbReference type="Pfam" id="PF01509"/>
    </source>
</evidence>